<reference evidence="1" key="1">
    <citation type="journal article" date="2025" name="Int. J. Syst. Evol. Microbiol.">
        <title>Inconstantimicrobium mannanitabidum sp. nov., a novel member of the family Clostridiaceae isolated from anoxic soil under the treatment of reductive soil disinfestation.</title>
        <authorList>
            <person name="Ueki A."/>
            <person name="Tonouchi A."/>
            <person name="Honma S."/>
            <person name="Kaku N."/>
            <person name="Ueki K."/>
        </authorList>
    </citation>
    <scope>NUCLEOTIDE SEQUENCE</scope>
    <source>
        <strain evidence="1">TW13</strain>
    </source>
</reference>
<proteinExistence type="predicted"/>
<sequence length="296" mass="33839">MKIHDKCLPCVVNQAIKVANITGVDEKERLFREVFTYLSKMDFEITTPEIIGEVFSMIKEHTNNPDPYKETRQYYNTLFLDLLPQFEKKIEQAADSFHLAVKYGIVGNIIDFNPIHNTLLDDIFDYFEKMEHIELAIDDSEILKKDILNGRTLLYLGDNCGEICLDKILLKKIKELNPNLKILFGVRGKPVVNDSIAEDAYAVGINEYAEIIDNGDGSLGTVLNRTSQEFKEVYKKADIVIAKGQANYECLSEENKNIYFLLMSKCDVIANNIGVEEKKMICMKNKLYIDNLVKGK</sequence>
<dbReference type="Proteomes" id="UP001058074">
    <property type="component" value="Unassembled WGS sequence"/>
</dbReference>
<evidence type="ECO:0000313" key="2">
    <source>
        <dbReference type="Proteomes" id="UP001058074"/>
    </source>
</evidence>
<dbReference type="EMBL" id="BROD01000001">
    <property type="protein sequence ID" value="GKX66418.1"/>
    <property type="molecule type" value="Genomic_DNA"/>
</dbReference>
<keyword evidence="2" id="KW-1185">Reference proteome</keyword>
<protein>
    <submittedName>
        <fullName evidence="1">Uncharacterized protein</fullName>
    </submittedName>
</protein>
<name>A0ACB5RBN1_9CLOT</name>
<gene>
    <name evidence="1" type="ORF">rsdtw13_16760</name>
</gene>
<comment type="caution">
    <text evidence="1">The sequence shown here is derived from an EMBL/GenBank/DDBJ whole genome shotgun (WGS) entry which is preliminary data.</text>
</comment>
<accession>A0ACB5RBN1</accession>
<organism evidence="1 2">
    <name type="scientific">Inconstantimicrobium mannanitabidum</name>
    <dbReference type="NCBI Taxonomy" id="1604901"/>
    <lineage>
        <taxon>Bacteria</taxon>
        <taxon>Bacillati</taxon>
        <taxon>Bacillota</taxon>
        <taxon>Clostridia</taxon>
        <taxon>Eubacteriales</taxon>
        <taxon>Clostridiaceae</taxon>
        <taxon>Inconstantimicrobium</taxon>
    </lineage>
</organism>
<evidence type="ECO:0000313" key="1">
    <source>
        <dbReference type="EMBL" id="GKX66418.1"/>
    </source>
</evidence>